<gene>
    <name evidence="1" type="ORF">LEP1GSC029_0325</name>
</gene>
<dbReference type="Proteomes" id="UP000012329">
    <property type="component" value="Unassembled WGS sequence"/>
</dbReference>
<dbReference type="EMBL" id="AFJL02000116">
    <property type="protein sequence ID" value="EMY04704.1"/>
    <property type="molecule type" value="Genomic_DNA"/>
</dbReference>
<proteinExistence type="predicted"/>
<evidence type="ECO:0000313" key="2">
    <source>
        <dbReference type="Proteomes" id="UP000012329"/>
    </source>
</evidence>
<accession>A0A829CYZ4</accession>
<organism evidence="1 2">
    <name type="scientific">Leptospira interrogans str. 2002000626</name>
    <dbReference type="NCBI Taxonomy" id="996803"/>
    <lineage>
        <taxon>Bacteria</taxon>
        <taxon>Pseudomonadati</taxon>
        <taxon>Spirochaetota</taxon>
        <taxon>Spirochaetia</taxon>
        <taxon>Leptospirales</taxon>
        <taxon>Leptospiraceae</taxon>
        <taxon>Leptospira</taxon>
    </lineage>
</organism>
<comment type="caution">
    <text evidence="1">The sequence shown here is derived from an EMBL/GenBank/DDBJ whole genome shotgun (WGS) entry which is preliminary data.</text>
</comment>
<evidence type="ECO:0000313" key="1">
    <source>
        <dbReference type="EMBL" id="EMY04704.1"/>
    </source>
</evidence>
<dbReference type="AlphaFoldDB" id="A0A829CYZ4"/>
<reference evidence="1 2" key="1">
    <citation type="submission" date="2013-02" db="EMBL/GenBank/DDBJ databases">
        <authorList>
            <person name="Harkins D.M."/>
            <person name="Durkin A.S."/>
            <person name="Brinkac L.M."/>
            <person name="Haft D.H."/>
            <person name="Selengut J.D."/>
            <person name="Sanka R."/>
            <person name="DePew J."/>
            <person name="Purushe J."/>
            <person name="Whelen A.C."/>
            <person name="Vinetz J.M."/>
            <person name="Sutton G.G."/>
            <person name="Nierman W.C."/>
            <person name="Fouts D.E."/>
        </authorList>
    </citation>
    <scope>NUCLEOTIDE SEQUENCE [LARGE SCALE GENOMIC DNA]</scope>
    <source>
        <strain evidence="1 2">2002000626</strain>
    </source>
</reference>
<protein>
    <submittedName>
        <fullName evidence="1">Uncharacterized protein</fullName>
    </submittedName>
</protein>
<sequence>MPGFSSPDFFGEFCTRGIAMNERKVEPGFVLGEAVRNRVTGQKMYVDANWNPEVSCVYFDTARNSLVKVDVLPDDLEKVEELLWKRV</sequence>
<name>A0A829CYZ4_LEPIR</name>